<name>A0A0G4GIS1_9ALVE</name>
<feature type="chain" id="PRO_5012068171" description="BPTI/Kunitz inhibitor domain-containing protein" evidence="3">
    <location>
        <begin position="16"/>
        <end position="458"/>
    </location>
</feature>
<dbReference type="SUPFAM" id="SSF57362">
    <property type="entry name" value="BPTI-like"/>
    <property type="match status" value="2"/>
</dbReference>
<sequence>MKLLALAAVTGLANAALDFDKLGVDLGNFNLGKFGLGGIDFFGSKELKKKAKQNKSAKTCADTSDCKLELTQIVRAINNPCEAAAIEDDETWAVSSLTLHGCGGNVGGTLLDLNPDFPSDQTQDRRRLLAIDPVDKSVCKLPPDVGPCEAMITRWFFDPSSNSCQEFIFGGCEGNGNNFATEAECEAACQDVCALPREIGPCRAVIPSWYFDVSSQSCQLFNYGGCEGNLNRFPTQEACEEACPTPETSLGAAYSTLVLSDETNDSGAAGKIDASLSGPFDFIPTNDINRRRLQQQGRRLFVEEPDNALVGFLVDTEDILEDFSAKTAAGMGSPAQLNFTLGGCPKDAASSIEVMGFCLFTPQNANPLMEVRQTAFNSSVDFNVTTSIVGTDAKAKEDTVLVTIDALKASAFHFCEKDDVEMGDDKIGFAWVVKGCCGAAGFFEYKFDVPAEDCGQLS</sequence>
<reference evidence="5" key="1">
    <citation type="submission" date="2014-11" db="EMBL/GenBank/DDBJ databases">
        <authorList>
            <person name="Otto D Thomas"/>
            <person name="Naeem Raeece"/>
        </authorList>
    </citation>
    <scope>NUCLEOTIDE SEQUENCE</scope>
</reference>
<dbReference type="FunFam" id="4.10.410.10:FF:000004">
    <property type="entry name" value="Tissue factor pathway inhibitor"/>
    <property type="match status" value="1"/>
</dbReference>
<evidence type="ECO:0000259" key="4">
    <source>
        <dbReference type="PROSITE" id="PS50279"/>
    </source>
</evidence>
<feature type="domain" description="BPTI/Kunitz inhibitor" evidence="4">
    <location>
        <begin position="193"/>
        <end position="243"/>
    </location>
</feature>
<gene>
    <name evidence="5" type="ORF">Cvel_22068</name>
</gene>
<organism evidence="5">
    <name type="scientific">Chromera velia CCMP2878</name>
    <dbReference type="NCBI Taxonomy" id="1169474"/>
    <lineage>
        <taxon>Eukaryota</taxon>
        <taxon>Sar</taxon>
        <taxon>Alveolata</taxon>
        <taxon>Colpodellida</taxon>
        <taxon>Chromeraceae</taxon>
        <taxon>Chromera</taxon>
    </lineage>
</organism>
<protein>
    <recommendedName>
        <fullName evidence="4">BPTI/Kunitz inhibitor domain-containing protein</fullName>
    </recommendedName>
</protein>
<dbReference type="PANTHER" id="PTHR10083:SF374">
    <property type="entry name" value="BPTI_KUNITZ INHIBITOR DOMAIN-CONTAINING PROTEIN"/>
    <property type="match status" value="1"/>
</dbReference>
<keyword evidence="2" id="KW-1015">Disulfide bond</keyword>
<dbReference type="PRINTS" id="PR00759">
    <property type="entry name" value="BASICPTASE"/>
</dbReference>
<evidence type="ECO:0000256" key="1">
    <source>
        <dbReference type="ARBA" id="ARBA00022690"/>
    </source>
</evidence>
<dbReference type="Gene3D" id="4.10.410.10">
    <property type="entry name" value="Pancreatic trypsin inhibitor Kunitz domain"/>
    <property type="match status" value="2"/>
</dbReference>
<feature type="signal peptide" evidence="3">
    <location>
        <begin position="1"/>
        <end position="15"/>
    </location>
</feature>
<dbReference type="PhylomeDB" id="A0A0G4GIS1"/>
<dbReference type="EMBL" id="CDMZ01001251">
    <property type="protein sequence ID" value="CEM29727.1"/>
    <property type="molecule type" value="Genomic_DNA"/>
</dbReference>
<keyword evidence="1" id="KW-0646">Protease inhibitor</keyword>
<dbReference type="InterPro" id="IPR002223">
    <property type="entry name" value="Kunitz_BPTI"/>
</dbReference>
<dbReference type="PROSITE" id="PS00280">
    <property type="entry name" value="BPTI_KUNITZ_1"/>
    <property type="match status" value="2"/>
</dbReference>
<dbReference type="CDD" id="cd00109">
    <property type="entry name" value="Kunitz-type"/>
    <property type="match status" value="2"/>
</dbReference>
<dbReference type="AlphaFoldDB" id="A0A0G4GIS1"/>
<accession>A0A0G4GIS1</accession>
<keyword evidence="3" id="KW-0732">Signal</keyword>
<proteinExistence type="predicted"/>
<dbReference type="SMART" id="SM00131">
    <property type="entry name" value="KU"/>
    <property type="match status" value="2"/>
</dbReference>
<dbReference type="PANTHER" id="PTHR10083">
    <property type="entry name" value="KUNITZ-TYPE PROTEASE INHIBITOR-RELATED"/>
    <property type="match status" value="1"/>
</dbReference>
<dbReference type="InterPro" id="IPR020901">
    <property type="entry name" value="Prtase_inh_Kunz-CS"/>
</dbReference>
<dbReference type="InterPro" id="IPR036880">
    <property type="entry name" value="Kunitz_BPTI_sf"/>
</dbReference>
<evidence type="ECO:0000256" key="2">
    <source>
        <dbReference type="ARBA" id="ARBA00023157"/>
    </source>
</evidence>
<feature type="domain" description="BPTI/Kunitz inhibitor" evidence="4">
    <location>
        <begin position="139"/>
        <end position="189"/>
    </location>
</feature>
<dbReference type="GO" id="GO:0004867">
    <property type="term" value="F:serine-type endopeptidase inhibitor activity"/>
    <property type="evidence" value="ECO:0007669"/>
    <property type="project" value="InterPro"/>
</dbReference>
<dbReference type="PROSITE" id="PS50279">
    <property type="entry name" value="BPTI_KUNITZ_2"/>
    <property type="match status" value="2"/>
</dbReference>
<dbReference type="Pfam" id="PF00014">
    <property type="entry name" value="Kunitz_BPTI"/>
    <property type="match status" value="2"/>
</dbReference>
<dbReference type="FunFam" id="4.10.410.10:FF:000021">
    <property type="entry name" value="Serine protease inhibitor, putative"/>
    <property type="match status" value="1"/>
</dbReference>
<dbReference type="VEuPathDB" id="CryptoDB:Cvel_22068"/>
<dbReference type="GO" id="GO:0005615">
    <property type="term" value="C:extracellular space"/>
    <property type="evidence" value="ECO:0007669"/>
    <property type="project" value="TreeGrafter"/>
</dbReference>
<evidence type="ECO:0000313" key="5">
    <source>
        <dbReference type="EMBL" id="CEM29727.1"/>
    </source>
</evidence>
<evidence type="ECO:0000256" key="3">
    <source>
        <dbReference type="SAM" id="SignalP"/>
    </source>
</evidence>
<dbReference type="InterPro" id="IPR050098">
    <property type="entry name" value="TFPI/VKTCI-like"/>
</dbReference>